<feature type="active site" evidence="8">
    <location>
        <position position="237"/>
    </location>
</feature>
<evidence type="ECO:0000256" key="2">
    <source>
        <dbReference type="ARBA" id="ARBA00008834"/>
    </source>
</evidence>
<keyword evidence="6 9" id="KW-0326">Glycosidase</keyword>
<dbReference type="SMART" id="SM00710">
    <property type="entry name" value="PbH1"/>
    <property type="match status" value="5"/>
</dbReference>
<dbReference type="GO" id="GO:0004650">
    <property type="term" value="F:polygalacturonase activity"/>
    <property type="evidence" value="ECO:0007669"/>
    <property type="project" value="InterPro"/>
</dbReference>
<dbReference type="GO" id="GO:0071555">
    <property type="term" value="P:cell wall organization"/>
    <property type="evidence" value="ECO:0007669"/>
    <property type="project" value="UniProtKB-KW"/>
</dbReference>
<comment type="similarity">
    <text evidence="2 9">Belongs to the glycosyl hydrolase 28 family.</text>
</comment>
<sequence length="385" mass="41119">MQSIITLALILALISPCFGSNDTFYNVMDFGAVGDAKTDDSQAFLKAWRRTCGAEGTPTLLIPSNYVFLLSALFLKGPCNATTILIKLEGKIVAPTKDAWVVGHKNSLISIIKVERLTVDGSGGLIDGLGSSWWPCKSCPRPAVLIFEACNYLTVHDLSIINSPKSHIHVHGCEDAIFSHINITAPATSPNTDGIDVTYSKNIFIQNSTIQSGDDCIAVSGGSVAVNVTGIACGPGHGISIGSLGKRNDTVEEVNVRNCSFTKTKYGARIKTFPVGFGCARQITFEEITLVETRYPILIDQNYGSYYLTNGGGVEISGVRFRGFEGTSFDGRAITLDCGQLGCHDIELDQINIVSSFPAKPAYCSCNNAHGTVTSTVPNCSCLLP</sequence>
<keyword evidence="4" id="KW-0964">Secreted</keyword>
<accession>A0AAN9WXM6</accession>
<evidence type="ECO:0000256" key="3">
    <source>
        <dbReference type="ARBA" id="ARBA00022512"/>
    </source>
</evidence>
<organism evidence="11 12">
    <name type="scientific">Phaseolus coccineus</name>
    <name type="common">Scarlet runner bean</name>
    <name type="synonym">Phaseolus multiflorus</name>
    <dbReference type="NCBI Taxonomy" id="3886"/>
    <lineage>
        <taxon>Eukaryota</taxon>
        <taxon>Viridiplantae</taxon>
        <taxon>Streptophyta</taxon>
        <taxon>Embryophyta</taxon>
        <taxon>Tracheophyta</taxon>
        <taxon>Spermatophyta</taxon>
        <taxon>Magnoliopsida</taxon>
        <taxon>eudicotyledons</taxon>
        <taxon>Gunneridae</taxon>
        <taxon>Pentapetalae</taxon>
        <taxon>rosids</taxon>
        <taxon>fabids</taxon>
        <taxon>Fabales</taxon>
        <taxon>Fabaceae</taxon>
        <taxon>Papilionoideae</taxon>
        <taxon>50 kb inversion clade</taxon>
        <taxon>NPAAA clade</taxon>
        <taxon>indigoferoid/millettioid clade</taxon>
        <taxon>Phaseoleae</taxon>
        <taxon>Phaseolus</taxon>
    </lineage>
</organism>
<protein>
    <recommendedName>
        <fullName evidence="13">Polygalacturonase</fullName>
    </recommendedName>
</protein>
<dbReference type="Proteomes" id="UP001374584">
    <property type="component" value="Unassembled WGS sequence"/>
</dbReference>
<name>A0AAN9WXM6_PHACN</name>
<dbReference type="InterPro" id="IPR012334">
    <property type="entry name" value="Pectin_lyas_fold"/>
</dbReference>
<dbReference type="AlphaFoldDB" id="A0AAN9WXM6"/>
<feature type="signal peptide" evidence="10">
    <location>
        <begin position="1"/>
        <end position="19"/>
    </location>
</feature>
<comment type="subcellular location">
    <subcellularLocation>
        <location evidence="1">Secreted</location>
        <location evidence="1">Cell wall</location>
    </subcellularLocation>
</comment>
<gene>
    <name evidence="11" type="ORF">VNO80_01849</name>
</gene>
<dbReference type="SUPFAM" id="SSF51126">
    <property type="entry name" value="Pectin lyase-like"/>
    <property type="match status" value="1"/>
</dbReference>
<evidence type="ECO:0000256" key="7">
    <source>
        <dbReference type="ARBA" id="ARBA00023316"/>
    </source>
</evidence>
<keyword evidence="10" id="KW-0732">Signal</keyword>
<dbReference type="Pfam" id="PF00295">
    <property type="entry name" value="Glyco_hydro_28"/>
    <property type="match status" value="1"/>
</dbReference>
<feature type="chain" id="PRO_5043002214" description="Polygalacturonase" evidence="10">
    <location>
        <begin position="20"/>
        <end position="385"/>
    </location>
</feature>
<evidence type="ECO:0000256" key="10">
    <source>
        <dbReference type="SAM" id="SignalP"/>
    </source>
</evidence>
<comment type="caution">
    <text evidence="11">The sequence shown here is derived from an EMBL/GenBank/DDBJ whole genome shotgun (WGS) entry which is preliminary data.</text>
</comment>
<keyword evidence="5 9" id="KW-0378">Hydrolase</keyword>
<evidence type="ECO:0000256" key="5">
    <source>
        <dbReference type="ARBA" id="ARBA00022801"/>
    </source>
</evidence>
<dbReference type="InterPro" id="IPR011050">
    <property type="entry name" value="Pectin_lyase_fold/virulence"/>
</dbReference>
<evidence type="ECO:0000313" key="11">
    <source>
        <dbReference type="EMBL" id="KAK7382782.1"/>
    </source>
</evidence>
<evidence type="ECO:0000256" key="1">
    <source>
        <dbReference type="ARBA" id="ARBA00004191"/>
    </source>
</evidence>
<evidence type="ECO:0000256" key="8">
    <source>
        <dbReference type="PROSITE-ProRule" id="PRU10052"/>
    </source>
</evidence>
<dbReference type="InterPro" id="IPR000743">
    <property type="entry name" value="Glyco_hydro_28"/>
</dbReference>
<dbReference type="EMBL" id="JAYMYR010000001">
    <property type="protein sequence ID" value="KAK7382782.1"/>
    <property type="molecule type" value="Genomic_DNA"/>
</dbReference>
<dbReference type="Gene3D" id="2.160.20.10">
    <property type="entry name" value="Single-stranded right-handed beta-helix, Pectin lyase-like"/>
    <property type="match status" value="1"/>
</dbReference>
<proteinExistence type="inferred from homology"/>
<dbReference type="GO" id="GO:0005975">
    <property type="term" value="P:carbohydrate metabolic process"/>
    <property type="evidence" value="ECO:0007669"/>
    <property type="project" value="InterPro"/>
</dbReference>
<dbReference type="InterPro" id="IPR006626">
    <property type="entry name" value="PbH1"/>
</dbReference>
<reference evidence="11 12" key="1">
    <citation type="submission" date="2024-01" db="EMBL/GenBank/DDBJ databases">
        <title>The genomes of 5 underutilized Papilionoideae crops provide insights into root nodulation and disease resistanc.</title>
        <authorList>
            <person name="Jiang F."/>
        </authorList>
    </citation>
    <scope>NUCLEOTIDE SEQUENCE [LARGE SCALE GENOMIC DNA]</scope>
    <source>
        <strain evidence="11">JINMINGXINNONG_FW02</strain>
        <tissue evidence="11">Leaves</tissue>
    </source>
</reference>
<dbReference type="PROSITE" id="PS00502">
    <property type="entry name" value="POLYGALACTURONASE"/>
    <property type="match status" value="1"/>
</dbReference>
<evidence type="ECO:0008006" key="13">
    <source>
        <dbReference type="Google" id="ProtNLM"/>
    </source>
</evidence>
<evidence type="ECO:0000313" key="12">
    <source>
        <dbReference type="Proteomes" id="UP001374584"/>
    </source>
</evidence>
<evidence type="ECO:0000256" key="9">
    <source>
        <dbReference type="RuleBase" id="RU361169"/>
    </source>
</evidence>
<dbReference type="PANTHER" id="PTHR31375">
    <property type="match status" value="1"/>
</dbReference>
<keyword evidence="7" id="KW-0961">Cell wall biogenesis/degradation</keyword>
<evidence type="ECO:0000256" key="6">
    <source>
        <dbReference type="ARBA" id="ARBA00023295"/>
    </source>
</evidence>
<evidence type="ECO:0000256" key="4">
    <source>
        <dbReference type="ARBA" id="ARBA00022525"/>
    </source>
</evidence>
<keyword evidence="12" id="KW-1185">Reference proteome</keyword>
<keyword evidence="3" id="KW-0134">Cell wall</keyword>